<name>A0A8J2JUR5_9HEXA</name>
<accession>A0A8J2JUR5</accession>
<evidence type="ECO:0000256" key="1">
    <source>
        <dbReference type="SAM" id="Phobius"/>
    </source>
</evidence>
<dbReference type="OrthoDB" id="8194427at2759"/>
<dbReference type="EMBL" id="CAJVCH010108289">
    <property type="protein sequence ID" value="CAG7724313.1"/>
    <property type="molecule type" value="Genomic_DNA"/>
</dbReference>
<dbReference type="PANTHER" id="PTHR39952:SF1">
    <property type="match status" value="1"/>
</dbReference>
<keyword evidence="1" id="KW-1133">Transmembrane helix</keyword>
<keyword evidence="1" id="KW-0812">Transmembrane</keyword>
<keyword evidence="1" id="KW-0472">Membrane</keyword>
<evidence type="ECO:0000313" key="3">
    <source>
        <dbReference type="Proteomes" id="UP000708208"/>
    </source>
</evidence>
<feature type="transmembrane region" description="Helical" evidence="1">
    <location>
        <begin position="54"/>
        <end position="82"/>
    </location>
</feature>
<sequence>MATSVSETQPVPDYSRFFHTLMNAHPYPHNLHHHHPHHRWRFFSVSSRSFWTKYCLLCTICGSAATILAGIFLVVAALFRYYTTSINYFETVPTYIPAILLSICGVSTIAFSCKRNRNIIL</sequence>
<dbReference type="AlphaFoldDB" id="A0A8J2JUR5"/>
<organism evidence="2 3">
    <name type="scientific">Allacma fusca</name>
    <dbReference type="NCBI Taxonomy" id="39272"/>
    <lineage>
        <taxon>Eukaryota</taxon>
        <taxon>Metazoa</taxon>
        <taxon>Ecdysozoa</taxon>
        <taxon>Arthropoda</taxon>
        <taxon>Hexapoda</taxon>
        <taxon>Collembola</taxon>
        <taxon>Symphypleona</taxon>
        <taxon>Sminthuridae</taxon>
        <taxon>Allacma</taxon>
    </lineage>
</organism>
<keyword evidence="3" id="KW-1185">Reference proteome</keyword>
<evidence type="ECO:0000313" key="2">
    <source>
        <dbReference type="EMBL" id="CAG7724313.1"/>
    </source>
</evidence>
<gene>
    <name evidence="2" type="ORF">AFUS01_LOCUS13346</name>
</gene>
<proteinExistence type="predicted"/>
<comment type="caution">
    <text evidence="2">The sequence shown here is derived from an EMBL/GenBank/DDBJ whole genome shotgun (WGS) entry which is preliminary data.</text>
</comment>
<protein>
    <submittedName>
        <fullName evidence="2">Uncharacterized protein</fullName>
    </submittedName>
</protein>
<feature type="transmembrane region" description="Helical" evidence="1">
    <location>
        <begin position="94"/>
        <end position="113"/>
    </location>
</feature>
<reference evidence="2" key="1">
    <citation type="submission" date="2021-06" db="EMBL/GenBank/DDBJ databases">
        <authorList>
            <person name="Hodson N. C."/>
            <person name="Mongue J. A."/>
            <person name="Jaron S. K."/>
        </authorList>
    </citation>
    <scope>NUCLEOTIDE SEQUENCE</scope>
</reference>
<dbReference type="Proteomes" id="UP000708208">
    <property type="component" value="Unassembled WGS sequence"/>
</dbReference>
<feature type="non-terminal residue" evidence="2">
    <location>
        <position position="1"/>
    </location>
</feature>
<dbReference type="PANTHER" id="PTHR39952">
    <property type="entry name" value="FI02073P"/>
    <property type="match status" value="1"/>
</dbReference>